<dbReference type="STRING" id="36166.T1GJF4"/>
<evidence type="ECO:0000256" key="1">
    <source>
        <dbReference type="ARBA" id="ARBA00004613"/>
    </source>
</evidence>
<dbReference type="PANTHER" id="PTHR24264">
    <property type="entry name" value="TRYPSIN-RELATED"/>
    <property type="match status" value="1"/>
</dbReference>
<evidence type="ECO:0000256" key="2">
    <source>
        <dbReference type="ARBA" id="ARBA00022525"/>
    </source>
</evidence>
<evidence type="ECO:0000256" key="3">
    <source>
        <dbReference type="ARBA" id="ARBA00022670"/>
    </source>
</evidence>
<evidence type="ECO:0000256" key="4">
    <source>
        <dbReference type="ARBA" id="ARBA00022729"/>
    </source>
</evidence>
<dbReference type="InterPro" id="IPR043504">
    <property type="entry name" value="Peptidase_S1_PA_chymotrypsin"/>
</dbReference>
<dbReference type="EnsemblMetazoa" id="MESCA003600-RA">
    <property type="protein sequence ID" value="MESCA003600-PA"/>
    <property type="gene ID" value="MESCA003600"/>
</dbReference>
<sequence>MLCAGIVKTGGKDACQGDSGGPLTVNDNGYYRLIGAVSYGYGCAKPDAPGVYTRISKYLDWIYRQTADGCYCQKLARSCHPRCQIP</sequence>
<evidence type="ECO:0000313" key="11">
    <source>
        <dbReference type="Proteomes" id="UP000015102"/>
    </source>
</evidence>
<evidence type="ECO:0000313" key="10">
    <source>
        <dbReference type="EnsemblMetazoa" id="MESCA003600-PA"/>
    </source>
</evidence>
<protein>
    <recommendedName>
        <fullName evidence="9">Peptidase S1 domain-containing protein</fullName>
    </recommendedName>
</protein>
<dbReference type="PROSITE" id="PS50240">
    <property type="entry name" value="TRYPSIN_DOM"/>
    <property type="match status" value="1"/>
</dbReference>
<feature type="domain" description="Peptidase S1" evidence="9">
    <location>
        <begin position="1"/>
        <end position="67"/>
    </location>
</feature>
<keyword evidence="2" id="KW-0964">Secreted</keyword>
<dbReference type="InterPro" id="IPR009003">
    <property type="entry name" value="Peptidase_S1_PA"/>
</dbReference>
<comment type="subcellular location">
    <subcellularLocation>
        <location evidence="1">Secreted</location>
    </subcellularLocation>
</comment>
<dbReference type="EMBL" id="CAQQ02139364">
    <property type="status" value="NOT_ANNOTATED_CDS"/>
    <property type="molecule type" value="Genomic_DNA"/>
</dbReference>
<evidence type="ECO:0000256" key="5">
    <source>
        <dbReference type="ARBA" id="ARBA00022801"/>
    </source>
</evidence>
<dbReference type="GO" id="GO:0004252">
    <property type="term" value="F:serine-type endopeptidase activity"/>
    <property type="evidence" value="ECO:0007669"/>
    <property type="project" value="InterPro"/>
</dbReference>
<dbReference type="Proteomes" id="UP000015102">
    <property type="component" value="Unassembled WGS sequence"/>
</dbReference>
<keyword evidence="5" id="KW-0378">Hydrolase</keyword>
<keyword evidence="8" id="KW-0325">Glycoprotein</keyword>
<dbReference type="PROSITE" id="PS00135">
    <property type="entry name" value="TRYPSIN_SER"/>
    <property type="match status" value="1"/>
</dbReference>
<dbReference type="OMA" id="GNDERIW"/>
<keyword evidence="3" id="KW-0645">Protease</keyword>
<evidence type="ECO:0000256" key="8">
    <source>
        <dbReference type="ARBA" id="ARBA00023180"/>
    </source>
</evidence>
<dbReference type="GO" id="GO:0006508">
    <property type="term" value="P:proteolysis"/>
    <property type="evidence" value="ECO:0007669"/>
    <property type="project" value="UniProtKB-KW"/>
</dbReference>
<dbReference type="InterPro" id="IPR050127">
    <property type="entry name" value="Serine_Proteases_S1"/>
</dbReference>
<evidence type="ECO:0000259" key="9">
    <source>
        <dbReference type="PROSITE" id="PS50240"/>
    </source>
</evidence>
<evidence type="ECO:0000256" key="6">
    <source>
        <dbReference type="ARBA" id="ARBA00022825"/>
    </source>
</evidence>
<dbReference type="FunFam" id="2.40.10.10:FF:000054">
    <property type="entry name" value="Complement C1r subcomponent"/>
    <property type="match status" value="1"/>
</dbReference>
<organism evidence="10 11">
    <name type="scientific">Megaselia scalaris</name>
    <name type="common">Humpbacked fly</name>
    <name type="synonym">Phora scalaris</name>
    <dbReference type="NCBI Taxonomy" id="36166"/>
    <lineage>
        <taxon>Eukaryota</taxon>
        <taxon>Metazoa</taxon>
        <taxon>Ecdysozoa</taxon>
        <taxon>Arthropoda</taxon>
        <taxon>Hexapoda</taxon>
        <taxon>Insecta</taxon>
        <taxon>Pterygota</taxon>
        <taxon>Neoptera</taxon>
        <taxon>Endopterygota</taxon>
        <taxon>Diptera</taxon>
        <taxon>Brachycera</taxon>
        <taxon>Muscomorpha</taxon>
        <taxon>Platypezoidea</taxon>
        <taxon>Phoridae</taxon>
        <taxon>Megaseliini</taxon>
        <taxon>Megaselia</taxon>
    </lineage>
</organism>
<keyword evidence="6" id="KW-0720">Serine protease</keyword>
<accession>T1GJF4</accession>
<proteinExistence type="predicted"/>
<keyword evidence="4" id="KW-0732">Signal</keyword>
<dbReference type="InterPro" id="IPR001254">
    <property type="entry name" value="Trypsin_dom"/>
</dbReference>
<dbReference type="PANTHER" id="PTHR24264:SF65">
    <property type="entry name" value="SRCR DOMAIN-CONTAINING PROTEIN"/>
    <property type="match status" value="1"/>
</dbReference>
<dbReference type="Gene3D" id="2.40.10.10">
    <property type="entry name" value="Trypsin-like serine proteases"/>
    <property type="match status" value="1"/>
</dbReference>
<dbReference type="SUPFAM" id="SSF50494">
    <property type="entry name" value="Trypsin-like serine proteases"/>
    <property type="match status" value="1"/>
</dbReference>
<dbReference type="AlphaFoldDB" id="T1GJF4"/>
<dbReference type="GO" id="GO:0005615">
    <property type="term" value="C:extracellular space"/>
    <property type="evidence" value="ECO:0007669"/>
    <property type="project" value="TreeGrafter"/>
</dbReference>
<name>T1GJF4_MEGSC</name>
<reference evidence="10" key="2">
    <citation type="submission" date="2015-06" db="UniProtKB">
        <authorList>
            <consortium name="EnsemblMetazoa"/>
        </authorList>
    </citation>
    <scope>IDENTIFICATION</scope>
</reference>
<keyword evidence="11" id="KW-1185">Reference proteome</keyword>
<reference evidence="11" key="1">
    <citation type="submission" date="2013-02" db="EMBL/GenBank/DDBJ databases">
        <authorList>
            <person name="Hughes D."/>
        </authorList>
    </citation>
    <scope>NUCLEOTIDE SEQUENCE</scope>
    <source>
        <strain>Durham</strain>
        <strain evidence="11">NC isolate 2 -- Noor lab</strain>
    </source>
</reference>
<dbReference type="Pfam" id="PF00089">
    <property type="entry name" value="Trypsin"/>
    <property type="match status" value="1"/>
</dbReference>
<keyword evidence="7" id="KW-1015">Disulfide bond</keyword>
<evidence type="ECO:0000256" key="7">
    <source>
        <dbReference type="ARBA" id="ARBA00023157"/>
    </source>
</evidence>
<dbReference type="InterPro" id="IPR033116">
    <property type="entry name" value="TRYPSIN_SER"/>
</dbReference>
<dbReference type="HOGENOM" id="CLU_006842_13_3_1"/>